<evidence type="ECO:0000313" key="9">
    <source>
        <dbReference type="Proteomes" id="UP000243459"/>
    </source>
</evidence>
<dbReference type="EMBL" id="CM007389">
    <property type="protein sequence ID" value="ONK57549.1"/>
    <property type="molecule type" value="Genomic_DNA"/>
</dbReference>
<feature type="coiled-coil region" evidence="6">
    <location>
        <begin position="91"/>
        <end position="118"/>
    </location>
</feature>
<dbReference type="PANTHER" id="PTHR31509">
    <property type="entry name" value="BPS1-LIKE PROTEIN"/>
    <property type="match status" value="1"/>
</dbReference>
<evidence type="ECO:0000256" key="3">
    <source>
        <dbReference type="ARBA" id="ARBA00022989"/>
    </source>
</evidence>
<dbReference type="OMA" id="REMSCVE"/>
<organism evidence="8 9">
    <name type="scientific">Asparagus officinalis</name>
    <name type="common">Garden asparagus</name>
    <dbReference type="NCBI Taxonomy" id="4686"/>
    <lineage>
        <taxon>Eukaryota</taxon>
        <taxon>Viridiplantae</taxon>
        <taxon>Streptophyta</taxon>
        <taxon>Embryophyta</taxon>
        <taxon>Tracheophyta</taxon>
        <taxon>Spermatophyta</taxon>
        <taxon>Magnoliopsida</taxon>
        <taxon>Liliopsida</taxon>
        <taxon>Asparagales</taxon>
        <taxon>Asparagaceae</taxon>
        <taxon>Asparagoideae</taxon>
        <taxon>Asparagus</taxon>
    </lineage>
</organism>
<keyword evidence="9" id="KW-1185">Reference proteome</keyword>
<evidence type="ECO:0000256" key="6">
    <source>
        <dbReference type="SAM" id="Coils"/>
    </source>
</evidence>
<feature type="chain" id="PRO_5024427239" evidence="7">
    <location>
        <begin position="16"/>
        <end position="142"/>
    </location>
</feature>
<evidence type="ECO:0000256" key="4">
    <source>
        <dbReference type="ARBA" id="ARBA00023136"/>
    </source>
</evidence>
<evidence type="ECO:0000256" key="7">
    <source>
        <dbReference type="SAM" id="SignalP"/>
    </source>
</evidence>
<feature type="signal peptide" evidence="7">
    <location>
        <begin position="1"/>
        <end position="15"/>
    </location>
</feature>
<keyword evidence="7" id="KW-0732">Signal</keyword>
<dbReference type="Proteomes" id="UP000243459">
    <property type="component" value="Chromosome 9"/>
</dbReference>
<gene>
    <name evidence="8" type="ORF">A4U43_C09F1630</name>
</gene>
<keyword evidence="3" id="KW-1133">Transmembrane helix</keyword>
<proteinExistence type="inferred from homology"/>
<accession>A0A5P1E507</accession>
<reference evidence="9" key="1">
    <citation type="journal article" date="2017" name="Nat. Commun.">
        <title>The asparagus genome sheds light on the origin and evolution of a young Y chromosome.</title>
        <authorList>
            <person name="Harkess A."/>
            <person name="Zhou J."/>
            <person name="Xu C."/>
            <person name="Bowers J.E."/>
            <person name="Van der Hulst R."/>
            <person name="Ayyampalayam S."/>
            <person name="Mercati F."/>
            <person name="Riccardi P."/>
            <person name="McKain M.R."/>
            <person name="Kakrana A."/>
            <person name="Tang H."/>
            <person name="Ray J."/>
            <person name="Groenendijk J."/>
            <person name="Arikit S."/>
            <person name="Mathioni S.M."/>
            <person name="Nakano M."/>
            <person name="Shan H."/>
            <person name="Telgmann-Rauber A."/>
            <person name="Kanno A."/>
            <person name="Yue Z."/>
            <person name="Chen H."/>
            <person name="Li W."/>
            <person name="Chen Y."/>
            <person name="Xu X."/>
            <person name="Zhang Y."/>
            <person name="Luo S."/>
            <person name="Chen H."/>
            <person name="Gao J."/>
            <person name="Mao Z."/>
            <person name="Pires J.C."/>
            <person name="Luo M."/>
            <person name="Kudrna D."/>
            <person name="Wing R.A."/>
            <person name="Meyers B.C."/>
            <person name="Yi K."/>
            <person name="Kong H."/>
            <person name="Lavrijsen P."/>
            <person name="Sunseri F."/>
            <person name="Falavigna A."/>
            <person name="Ye Y."/>
            <person name="Leebens-Mack J.H."/>
            <person name="Chen G."/>
        </authorList>
    </citation>
    <scope>NUCLEOTIDE SEQUENCE [LARGE SCALE GENOMIC DNA]</scope>
    <source>
        <strain evidence="9">cv. DH0086</strain>
    </source>
</reference>
<dbReference type="Gramene" id="ONK57549">
    <property type="protein sequence ID" value="ONK57549"/>
    <property type="gene ID" value="A4U43_C09F1630"/>
</dbReference>
<keyword evidence="4" id="KW-0472">Membrane</keyword>
<keyword evidence="6" id="KW-0175">Coiled coil</keyword>
<sequence>MSSVLLFVMWALVAAIPCQDRGLNAHFSMPRSFPWAVSISSMHERILEESRKRDRRKASGLLREMSCVEKCMRKLNELTDDVQSPMGEDKEREVREQVKELKEVCEALKEGLESLEMQVREVFHRIVRGRTEGLGCLNNNQE</sequence>
<protein>
    <submittedName>
        <fullName evidence="8">Uncharacterized protein</fullName>
    </submittedName>
</protein>
<evidence type="ECO:0000256" key="1">
    <source>
        <dbReference type="ARBA" id="ARBA00004167"/>
    </source>
</evidence>
<evidence type="ECO:0000313" key="8">
    <source>
        <dbReference type="EMBL" id="ONK57549.1"/>
    </source>
</evidence>
<dbReference type="Pfam" id="PF05633">
    <property type="entry name" value="ROH1-like"/>
    <property type="match status" value="1"/>
</dbReference>
<name>A0A5P1E507_ASPOF</name>
<comment type="similarity">
    <text evidence="5">Belongs to the ROH1 family.</text>
</comment>
<dbReference type="AlphaFoldDB" id="A0A5P1E507"/>
<dbReference type="InterPro" id="IPR008511">
    <property type="entry name" value="ROH1-like"/>
</dbReference>
<evidence type="ECO:0000256" key="5">
    <source>
        <dbReference type="ARBA" id="ARBA00035114"/>
    </source>
</evidence>
<evidence type="ECO:0000256" key="2">
    <source>
        <dbReference type="ARBA" id="ARBA00022692"/>
    </source>
</evidence>
<keyword evidence="2" id="KW-0812">Transmembrane</keyword>
<comment type="subcellular location">
    <subcellularLocation>
        <location evidence="1">Membrane</location>
        <topology evidence="1">Single-pass membrane protein</topology>
    </subcellularLocation>
</comment>
<dbReference type="GO" id="GO:0016020">
    <property type="term" value="C:membrane"/>
    <property type="evidence" value="ECO:0007669"/>
    <property type="project" value="UniProtKB-SubCell"/>
</dbReference>